<gene>
    <name evidence="2" type="ORF">M3B43_07430</name>
</gene>
<evidence type="ECO:0000256" key="1">
    <source>
        <dbReference type="SAM" id="MobiDB-lite"/>
    </source>
</evidence>
<feature type="region of interest" description="Disordered" evidence="1">
    <location>
        <begin position="25"/>
        <end position="53"/>
    </location>
</feature>
<keyword evidence="3" id="KW-1185">Reference proteome</keyword>
<evidence type="ECO:0000313" key="2">
    <source>
        <dbReference type="EMBL" id="MCT1607159.1"/>
    </source>
</evidence>
<evidence type="ECO:0000313" key="3">
    <source>
        <dbReference type="Proteomes" id="UP001205046"/>
    </source>
</evidence>
<dbReference type="Proteomes" id="UP001205046">
    <property type="component" value="Unassembled WGS sequence"/>
</dbReference>
<organism evidence="2 3">
    <name type="scientific">Nesterenkonia massiliensis</name>
    <dbReference type="NCBI Taxonomy" id="1232429"/>
    <lineage>
        <taxon>Bacteria</taxon>
        <taxon>Bacillati</taxon>
        <taxon>Actinomycetota</taxon>
        <taxon>Actinomycetes</taxon>
        <taxon>Micrococcales</taxon>
        <taxon>Micrococcaceae</taxon>
        <taxon>Nesterenkonia</taxon>
    </lineage>
</organism>
<evidence type="ECO:0008006" key="4">
    <source>
        <dbReference type="Google" id="ProtNLM"/>
    </source>
</evidence>
<dbReference type="EMBL" id="JALXMO010000016">
    <property type="protein sequence ID" value="MCT1607159.1"/>
    <property type="molecule type" value="Genomic_DNA"/>
</dbReference>
<comment type="caution">
    <text evidence="2">The sequence shown here is derived from an EMBL/GenBank/DDBJ whole genome shotgun (WGS) entry which is preliminary data.</text>
</comment>
<dbReference type="RefSeq" id="WP_260073165.1">
    <property type="nucleotide sequence ID" value="NZ_JALXMO010000016.1"/>
</dbReference>
<sequence length="114" mass="12553">MALSPFATHAITIVEPGLITERGQEVEDWSSPTRRTITGCSVQPGAGARDMEHGDGVTADYTVYLPPEALVPARARVELPEQASGQFLIQGEPERWIFGATTDHIRIRLRRRDG</sequence>
<protein>
    <recommendedName>
        <fullName evidence="4">Head-to-tail stopper</fullName>
    </recommendedName>
</protein>
<accession>A0ABT2HRI9</accession>
<proteinExistence type="predicted"/>
<reference evidence="2 3" key="1">
    <citation type="submission" date="2022-04" db="EMBL/GenBank/DDBJ databases">
        <title>Human microbiome associated bacterial genomes.</title>
        <authorList>
            <person name="Sandstrom S."/>
            <person name="Salamzade R."/>
            <person name="Kalan L.R."/>
        </authorList>
    </citation>
    <scope>NUCLEOTIDE SEQUENCE [LARGE SCALE GENOMIC DNA]</scope>
    <source>
        <strain evidence="3">p3-SID767</strain>
    </source>
</reference>
<name>A0ABT2HRI9_9MICC</name>
<feature type="compositionally biased region" description="Polar residues" evidence="1">
    <location>
        <begin position="30"/>
        <end position="41"/>
    </location>
</feature>